<evidence type="ECO:0000256" key="2">
    <source>
        <dbReference type="ARBA" id="ARBA00004906"/>
    </source>
</evidence>
<evidence type="ECO:0000259" key="3">
    <source>
        <dbReference type="PROSITE" id="PS50097"/>
    </source>
</evidence>
<dbReference type="SUPFAM" id="SSF54695">
    <property type="entry name" value="POZ domain"/>
    <property type="match status" value="2"/>
</dbReference>
<dbReference type="Gene3D" id="3.30.710.10">
    <property type="entry name" value="Potassium Channel Kv1.1, Chain A"/>
    <property type="match status" value="2"/>
</dbReference>
<dbReference type="Proteomes" id="UP000824120">
    <property type="component" value="Chromosome 4"/>
</dbReference>
<sequence>MMEKKQKKFLTVAPFECAWPNDLRFREAGRGCVAFDAFAHNDVTVVFREQIGSQHYHYKRDNCPHYTVIIGSHRNKRLKIEVDGKTVVDAAGVGLCCSSAFQSYWISIYDGLISIGKGRYPFQNLCFQWRDSNPNCTVQYIGLSSWDKHVGYRNVNVLPATPNHLSLWKHVDFVEHDFGEDDLEQELEDGIANYESWGLGKFLENWELSDMFFIVGKEERVVPAHKLVLEACGDFCLSSSVEEVVHLSDISYSVLHALLQYIYTGHTQILESDLCSLKSLSLQYKVMSLVRQCEEILEQNMSNKQLIDSTQLVDIFYPSWLQCSKTFPYGLPIDRERLERFLSTGEYSDLDLYVGVHDIVLRSHKVILGSWSTPFTKMFTNGMRESVSSVVCLKDVPLEAFKIMLEFMYSGELNKEATEGINTLLLQLLLLADEFGVTLLHQECCKILLECLSEVILDGVLLLEEGSRTFSIMPSLVDEEEDTLEKSLGRDCDTNYWSLLQDSVCPILQVISSIPSCKLIEETCERIFSMHFDYCTTASIDFVMLDESSFSNILQHTDLTVTSEERVLNAIFLWCLQSRELNGWEAVNELMVNSTPEMLFGERLKSLNEFLHLVRFPLLSPDMLNKFERSSLSQQIPTFDHMVKEALRFLEFEVTDFQGSQRFQHRKSSFKELLYICDGDSNGVLYFAGTSYGKHQWVNPVLSKRVIITASSPISRCTDPKVLVSRNFQGTSVAGPQMEGGRKASWWMVDIGPDHQVRFIGHCTISWLSRVVLKMKHLTHLIFDESMQLMCNYYTLRQDGSRAFIRRWNLQGSLDGKSWTNLRVHENDQTICKPGQFASWPITGSNALLPFRFFRVLMAGPTTDDTNPWNCCICFLELYGYFR</sequence>
<comment type="pathway">
    <text evidence="2">Protein modification; protein ubiquitination.</text>
</comment>
<dbReference type="InterPro" id="IPR000210">
    <property type="entry name" value="BTB/POZ_dom"/>
</dbReference>
<dbReference type="AlphaFoldDB" id="A0A9J5ZN74"/>
<evidence type="ECO:0000256" key="1">
    <source>
        <dbReference type="ARBA" id="ARBA00002668"/>
    </source>
</evidence>
<feature type="domain" description="BTB" evidence="3">
    <location>
        <begin position="209"/>
        <end position="271"/>
    </location>
</feature>
<feature type="domain" description="BTB" evidence="3">
    <location>
        <begin position="348"/>
        <end position="417"/>
    </location>
</feature>
<accession>A0A9J5ZN74</accession>
<dbReference type="SMART" id="SM00225">
    <property type="entry name" value="BTB"/>
    <property type="match status" value="2"/>
</dbReference>
<organism evidence="4 5">
    <name type="scientific">Solanum commersonii</name>
    <name type="common">Commerson's wild potato</name>
    <name type="synonym">Commerson's nightshade</name>
    <dbReference type="NCBI Taxonomy" id="4109"/>
    <lineage>
        <taxon>Eukaryota</taxon>
        <taxon>Viridiplantae</taxon>
        <taxon>Streptophyta</taxon>
        <taxon>Embryophyta</taxon>
        <taxon>Tracheophyta</taxon>
        <taxon>Spermatophyta</taxon>
        <taxon>Magnoliopsida</taxon>
        <taxon>eudicotyledons</taxon>
        <taxon>Gunneridae</taxon>
        <taxon>Pentapetalae</taxon>
        <taxon>asterids</taxon>
        <taxon>lamiids</taxon>
        <taxon>Solanales</taxon>
        <taxon>Solanaceae</taxon>
        <taxon>Solanoideae</taxon>
        <taxon>Solaneae</taxon>
        <taxon>Solanum</taxon>
    </lineage>
</organism>
<dbReference type="InterPro" id="IPR011333">
    <property type="entry name" value="SKP1/BTB/POZ_sf"/>
</dbReference>
<evidence type="ECO:0000313" key="4">
    <source>
        <dbReference type="EMBL" id="KAG5613598.1"/>
    </source>
</evidence>
<dbReference type="PROSITE" id="PS50097">
    <property type="entry name" value="BTB"/>
    <property type="match status" value="2"/>
</dbReference>
<keyword evidence="5" id="KW-1185">Reference proteome</keyword>
<comment type="caution">
    <text evidence="4">The sequence shown here is derived from an EMBL/GenBank/DDBJ whole genome shotgun (WGS) entry which is preliminary data.</text>
</comment>
<evidence type="ECO:0000313" key="5">
    <source>
        <dbReference type="Proteomes" id="UP000824120"/>
    </source>
</evidence>
<comment type="function">
    <text evidence="1">May act as a substrate-specific adapter of an E3 ubiquitin-protein ligase complex (CUL3-RBX1-BTB) which mediates the ubiquitination and subsequent proteasomal degradation of target proteins.</text>
</comment>
<name>A0A9J5ZN74_SOLCO</name>
<dbReference type="PANTHER" id="PTHR47457">
    <property type="entry name" value="OS05G0345500 PROTEIN"/>
    <property type="match status" value="1"/>
</dbReference>
<dbReference type="PANTHER" id="PTHR47457:SF1">
    <property type="entry name" value="BTB DOMAIN-CONTAINING PROTEIN-RELATED"/>
    <property type="match status" value="1"/>
</dbReference>
<dbReference type="InterPro" id="IPR022041">
    <property type="entry name" value="Methyltransf_FA"/>
</dbReference>
<dbReference type="EMBL" id="JACXVP010000004">
    <property type="protein sequence ID" value="KAG5613598.1"/>
    <property type="molecule type" value="Genomic_DNA"/>
</dbReference>
<dbReference type="Gene3D" id="1.25.40.420">
    <property type="match status" value="1"/>
</dbReference>
<dbReference type="OrthoDB" id="19132at2759"/>
<proteinExistence type="predicted"/>
<dbReference type="Pfam" id="PF07707">
    <property type="entry name" value="BACK"/>
    <property type="match status" value="1"/>
</dbReference>
<dbReference type="InterPro" id="IPR011705">
    <property type="entry name" value="BACK"/>
</dbReference>
<protein>
    <recommendedName>
        <fullName evidence="3">BTB domain-containing protein</fullName>
    </recommendedName>
</protein>
<dbReference type="CDD" id="cd18186">
    <property type="entry name" value="BTB_POZ_ZBTB_KLHL-like"/>
    <property type="match status" value="1"/>
</dbReference>
<dbReference type="SMART" id="SM00875">
    <property type="entry name" value="BACK"/>
    <property type="match status" value="1"/>
</dbReference>
<dbReference type="Pfam" id="PF00651">
    <property type="entry name" value="BTB"/>
    <property type="match status" value="2"/>
</dbReference>
<dbReference type="Pfam" id="PF12248">
    <property type="entry name" value="Methyltransf_FA"/>
    <property type="match status" value="1"/>
</dbReference>
<gene>
    <name evidence="4" type="ORF">H5410_024879</name>
</gene>
<reference evidence="4 5" key="1">
    <citation type="submission" date="2020-09" db="EMBL/GenBank/DDBJ databases">
        <title>De no assembly of potato wild relative species, Solanum commersonii.</title>
        <authorList>
            <person name="Cho K."/>
        </authorList>
    </citation>
    <scope>NUCLEOTIDE SEQUENCE [LARGE SCALE GENOMIC DNA]</scope>
    <source>
        <strain evidence="4">LZ3.2</strain>
        <tissue evidence="4">Leaf</tissue>
    </source>
</reference>